<dbReference type="FunFam" id="3.40.190.290:FF:000001">
    <property type="entry name" value="Transcriptional regulator, LysR family"/>
    <property type="match status" value="1"/>
</dbReference>
<proteinExistence type="inferred from homology"/>
<comment type="similarity">
    <text evidence="1">Belongs to the LysR transcriptional regulatory family.</text>
</comment>
<comment type="caution">
    <text evidence="6">The sequence shown here is derived from an EMBL/GenBank/DDBJ whole genome shotgun (WGS) entry which is preliminary data.</text>
</comment>
<dbReference type="InterPro" id="IPR036390">
    <property type="entry name" value="WH_DNA-bd_sf"/>
</dbReference>
<dbReference type="Gene3D" id="1.10.10.10">
    <property type="entry name" value="Winged helix-like DNA-binding domain superfamily/Winged helix DNA-binding domain"/>
    <property type="match status" value="1"/>
</dbReference>
<dbReference type="AlphaFoldDB" id="A0A3A3G0H6"/>
<keyword evidence="2" id="KW-0805">Transcription regulation</keyword>
<evidence type="ECO:0000256" key="1">
    <source>
        <dbReference type="ARBA" id="ARBA00009437"/>
    </source>
</evidence>
<reference evidence="7" key="1">
    <citation type="submission" date="2018-09" db="EMBL/GenBank/DDBJ databases">
        <authorList>
            <person name="Zhu H."/>
        </authorList>
    </citation>
    <scope>NUCLEOTIDE SEQUENCE [LARGE SCALE GENOMIC DNA]</scope>
    <source>
        <strain evidence="7">K1S02-23</strain>
    </source>
</reference>
<keyword evidence="4" id="KW-0804">Transcription</keyword>
<sequence>MDKFQEMQSFVAVVNAGSFVKAADTLGTSKAAVSRHVAELEQRIGARLLNRTTRKLSLTDDGEAFYHHCVEILESIDEAEAVLSARSGEASGRVRVSAPVTFGIAYLAPLWGKFLALHPRVTLDVSLSDRTVEPVEEGYDLVIRISQAPHPTLIGRQLASSRVVLCASRAYLQKHGEPLHPHELAGHDVISYSYWSSRDEWRFEGPHGPAQVTVRSRLTANNGDTCRAAALEHQGIILQPDFLVGEDLRSGRLVELMPDYRSAELGIYALYASRKQLPLKLRHLIDFLAEAFRQPVWRAPAGKTSARVHR</sequence>
<name>A0A3A3G0H6_9BURK</name>
<evidence type="ECO:0000259" key="5">
    <source>
        <dbReference type="PROSITE" id="PS50931"/>
    </source>
</evidence>
<dbReference type="Proteomes" id="UP000266327">
    <property type="component" value="Unassembled WGS sequence"/>
</dbReference>
<dbReference type="Pfam" id="PF00126">
    <property type="entry name" value="HTH_1"/>
    <property type="match status" value="1"/>
</dbReference>
<protein>
    <submittedName>
        <fullName evidence="6">LysR family transcriptional regulator</fullName>
    </submittedName>
</protein>
<dbReference type="PANTHER" id="PTHR30537:SF35">
    <property type="entry name" value="TRANSCRIPTIONAL REGULATORY PROTEIN"/>
    <property type="match status" value="1"/>
</dbReference>
<keyword evidence="3" id="KW-0238">DNA-binding</keyword>
<dbReference type="PROSITE" id="PS50931">
    <property type="entry name" value="HTH_LYSR"/>
    <property type="match status" value="1"/>
</dbReference>
<dbReference type="InterPro" id="IPR058163">
    <property type="entry name" value="LysR-type_TF_proteobact-type"/>
</dbReference>
<dbReference type="Pfam" id="PF03466">
    <property type="entry name" value="LysR_substrate"/>
    <property type="match status" value="1"/>
</dbReference>
<dbReference type="GO" id="GO:0043565">
    <property type="term" value="F:sequence-specific DNA binding"/>
    <property type="evidence" value="ECO:0007669"/>
    <property type="project" value="TreeGrafter"/>
</dbReference>
<dbReference type="GO" id="GO:0003700">
    <property type="term" value="F:DNA-binding transcription factor activity"/>
    <property type="evidence" value="ECO:0007669"/>
    <property type="project" value="InterPro"/>
</dbReference>
<organism evidence="6 7">
    <name type="scientific">Noviherbaspirillum sedimenti</name>
    <dbReference type="NCBI Taxonomy" id="2320865"/>
    <lineage>
        <taxon>Bacteria</taxon>
        <taxon>Pseudomonadati</taxon>
        <taxon>Pseudomonadota</taxon>
        <taxon>Betaproteobacteria</taxon>
        <taxon>Burkholderiales</taxon>
        <taxon>Oxalobacteraceae</taxon>
        <taxon>Noviherbaspirillum</taxon>
    </lineage>
</organism>
<gene>
    <name evidence="6" type="ORF">D3878_10525</name>
</gene>
<dbReference type="FunFam" id="1.10.10.10:FF:000001">
    <property type="entry name" value="LysR family transcriptional regulator"/>
    <property type="match status" value="1"/>
</dbReference>
<dbReference type="SUPFAM" id="SSF53850">
    <property type="entry name" value="Periplasmic binding protein-like II"/>
    <property type="match status" value="1"/>
</dbReference>
<keyword evidence="7" id="KW-1185">Reference proteome</keyword>
<accession>A0A3A3G0H6</accession>
<dbReference type="EMBL" id="QYUQ01000002">
    <property type="protein sequence ID" value="RJG01958.1"/>
    <property type="molecule type" value="Genomic_DNA"/>
</dbReference>
<dbReference type="GO" id="GO:0006351">
    <property type="term" value="P:DNA-templated transcription"/>
    <property type="evidence" value="ECO:0007669"/>
    <property type="project" value="TreeGrafter"/>
</dbReference>
<dbReference type="OrthoDB" id="9026421at2"/>
<feature type="domain" description="HTH lysR-type" evidence="5">
    <location>
        <begin position="1"/>
        <end position="59"/>
    </location>
</feature>
<evidence type="ECO:0000313" key="6">
    <source>
        <dbReference type="EMBL" id="RJG01958.1"/>
    </source>
</evidence>
<evidence type="ECO:0000256" key="2">
    <source>
        <dbReference type="ARBA" id="ARBA00023015"/>
    </source>
</evidence>
<evidence type="ECO:0000313" key="7">
    <source>
        <dbReference type="Proteomes" id="UP000266327"/>
    </source>
</evidence>
<evidence type="ECO:0000256" key="4">
    <source>
        <dbReference type="ARBA" id="ARBA00023163"/>
    </source>
</evidence>
<dbReference type="CDD" id="cd08422">
    <property type="entry name" value="PBP2_CrgA_like"/>
    <property type="match status" value="1"/>
</dbReference>
<dbReference type="PANTHER" id="PTHR30537">
    <property type="entry name" value="HTH-TYPE TRANSCRIPTIONAL REGULATOR"/>
    <property type="match status" value="1"/>
</dbReference>
<dbReference type="InterPro" id="IPR036388">
    <property type="entry name" value="WH-like_DNA-bd_sf"/>
</dbReference>
<evidence type="ECO:0000256" key="3">
    <source>
        <dbReference type="ARBA" id="ARBA00023125"/>
    </source>
</evidence>
<dbReference type="SUPFAM" id="SSF46785">
    <property type="entry name" value="Winged helix' DNA-binding domain"/>
    <property type="match status" value="1"/>
</dbReference>
<dbReference type="RefSeq" id="WP_119785420.1">
    <property type="nucleotide sequence ID" value="NZ_QYUQ01000002.1"/>
</dbReference>
<dbReference type="InterPro" id="IPR000847">
    <property type="entry name" value="LysR_HTH_N"/>
</dbReference>
<dbReference type="InterPro" id="IPR005119">
    <property type="entry name" value="LysR_subst-bd"/>
</dbReference>
<dbReference type="Gene3D" id="3.40.190.290">
    <property type="match status" value="1"/>
</dbReference>